<feature type="transmembrane region" description="Helical" evidence="7">
    <location>
        <begin position="109"/>
        <end position="130"/>
    </location>
</feature>
<sequence>MQKQTTKKAPVPKSIINTGWILVLGAIMPMLDSTMVNIAINHLSRDFNTGLDAIQWVTTGYVLATAIFVPIAGWAIQRYDGKQLVIGANVLFLLGSILSGLSWNIESMIVFRIIQGAAAGFILPLMSTLMAQTAGSKYMGRVMSIVGIPVVLGPILGPVLGAIIIQNFSWRWIFFVNVPVGIIAIILMTMKLRHFTPINKAAKFDFVGITLLALTSSSLIYGITQAAKNATFNNSSTISFLIAGVVILLAYVGYAAYKKNDAILPLHLFKMKSFDGAMIGLFLTGIATNGPMLLLPLFFQNIKGFSVINAGLMLISQGVGMLVARPLIGNLTDKLGARTVVMVSLVFTIAGSLPFIYFDGQSSLIWISIALFIRGIGIGGVAIPMMTDAYTGMEKGDVAASSIGTRIIQNIGGAFGSAVLATVVSLSVTKNTVPTLTVMTHAYQNGFQVALIVSVILFLPALLLTNRSKQAIDVEATKA</sequence>
<dbReference type="Gene3D" id="1.20.1720.10">
    <property type="entry name" value="Multidrug resistance protein D"/>
    <property type="match status" value="1"/>
</dbReference>
<keyword evidence="3" id="KW-1003">Cell membrane</keyword>
<feature type="transmembrane region" description="Helical" evidence="7">
    <location>
        <begin position="84"/>
        <end position="103"/>
    </location>
</feature>
<reference evidence="9 10" key="1">
    <citation type="journal article" date="2015" name="Genome Announc.">
        <title>Expanding the biotechnology potential of lactobacilli through comparative genomics of 213 strains and associated genera.</title>
        <authorList>
            <person name="Sun Z."/>
            <person name="Harris H.M."/>
            <person name="McCann A."/>
            <person name="Guo C."/>
            <person name="Argimon S."/>
            <person name="Zhang W."/>
            <person name="Yang X."/>
            <person name="Jeffery I.B."/>
            <person name="Cooney J.C."/>
            <person name="Kagawa T.F."/>
            <person name="Liu W."/>
            <person name="Song Y."/>
            <person name="Salvetti E."/>
            <person name="Wrobel A."/>
            <person name="Rasinkangas P."/>
            <person name="Parkhill J."/>
            <person name="Rea M.C."/>
            <person name="O'Sullivan O."/>
            <person name="Ritari J."/>
            <person name="Douillard F.P."/>
            <person name="Paul Ross R."/>
            <person name="Yang R."/>
            <person name="Briner A.E."/>
            <person name="Felis G.E."/>
            <person name="de Vos W.M."/>
            <person name="Barrangou R."/>
            <person name="Klaenhammer T.R."/>
            <person name="Caufield P.W."/>
            <person name="Cui Y."/>
            <person name="Zhang H."/>
            <person name="O'Toole P.W."/>
        </authorList>
    </citation>
    <scope>NUCLEOTIDE SEQUENCE [LARGE SCALE GENOMIC DNA]</scope>
    <source>
        <strain evidence="9 10">DSM 24301</strain>
    </source>
</reference>
<feature type="transmembrane region" description="Helical" evidence="7">
    <location>
        <begin position="446"/>
        <end position="464"/>
    </location>
</feature>
<dbReference type="PRINTS" id="PR01036">
    <property type="entry name" value="TCRTETB"/>
</dbReference>
<dbReference type="NCBIfam" id="TIGR00711">
    <property type="entry name" value="efflux_EmrB"/>
    <property type="match status" value="1"/>
</dbReference>
<feature type="transmembrane region" description="Helical" evidence="7">
    <location>
        <begin position="236"/>
        <end position="257"/>
    </location>
</feature>
<feature type="transmembrane region" description="Helical" evidence="7">
    <location>
        <begin position="20"/>
        <end position="41"/>
    </location>
</feature>
<keyword evidence="4 7" id="KW-0812">Transmembrane</keyword>
<keyword evidence="2" id="KW-0813">Transport</keyword>
<dbReference type="InterPro" id="IPR020846">
    <property type="entry name" value="MFS_dom"/>
</dbReference>
<dbReference type="InterPro" id="IPR036259">
    <property type="entry name" value="MFS_trans_sf"/>
</dbReference>
<dbReference type="InterPro" id="IPR004638">
    <property type="entry name" value="EmrB-like"/>
</dbReference>
<dbReference type="PANTHER" id="PTHR23501">
    <property type="entry name" value="MAJOR FACILITATOR SUPERFAMILY"/>
    <property type="match status" value="1"/>
</dbReference>
<comment type="subcellular location">
    <subcellularLocation>
        <location evidence="1">Cell membrane</location>
        <topology evidence="1">Multi-pass membrane protein</topology>
    </subcellularLocation>
</comment>
<dbReference type="CDD" id="cd17503">
    <property type="entry name" value="MFS_LmrB_MDR_like"/>
    <property type="match status" value="1"/>
</dbReference>
<evidence type="ECO:0000256" key="3">
    <source>
        <dbReference type="ARBA" id="ARBA00022475"/>
    </source>
</evidence>
<name>A0A0R2MRS8_9LACO</name>
<feature type="domain" description="Major facilitator superfamily (MFS) profile" evidence="8">
    <location>
        <begin position="18"/>
        <end position="469"/>
    </location>
</feature>
<keyword evidence="10" id="KW-1185">Reference proteome</keyword>
<feature type="transmembrane region" description="Helical" evidence="7">
    <location>
        <begin position="142"/>
        <end position="166"/>
    </location>
</feature>
<keyword evidence="6 7" id="KW-0472">Membrane</keyword>
<dbReference type="GO" id="GO:0005886">
    <property type="term" value="C:plasma membrane"/>
    <property type="evidence" value="ECO:0007669"/>
    <property type="project" value="UniProtKB-SubCell"/>
</dbReference>
<feature type="transmembrane region" description="Helical" evidence="7">
    <location>
        <begin position="407"/>
        <end position="426"/>
    </location>
</feature>
<dbReference type="SUPFAM" id="SSF103473">
    <property type="entry name" value="MFS general substrate transporter"/>
    <property type="match status" value="1"/>
</dbReference>
<dbReference type="GO" id="GO:0022857">
    <property type="term" value="F:transmembrane transporter activity"/>
    <property type="evidence" value="ECO:0007669"/>
    <property type="project" value="InterPro"/>
</dbReference>
<feature type="transmembrane region" description="Helical" evidence="7">
    <location>
        <begin position="305"/>
        <end position="328"/>
    </location>
</feature>
<evidence type="ECO:0000259" key="8">
    <source>
        <dbReference type="PROSITE" id="PS50850"/>
    </source>
</evidence>
<protein>
    <submittedName>
        <fullName evidence="9">Drug resistance transporter EmrB QacA subfamily protein</fullName>
    </submittedName>
</protein>
<feature type="transmembrane region" description="Helical" evidence="7">
    <location>
        <begin position="278"/>
        <end position="299"/>
    </location>
</feature>
<dbReference type="EMBL" id="JQCE01000042">
    <property type="protein sequence ID" value="KRO16309.1"/>
    <property type="molecule type" value="Genomic_DNA"/>
</dbReference>
<dbReference type="RefSeq" id="WP_056993092.1">
    <property type="nucleotide sequence ID" value="NZ_JQCE01000042.1"/>
</dbReference>
<accession>A0A0R2MRS8</accession>
<evidence type="ECO:0000256" key="1">
    <source>
        <dbReference type="ARBA" id="ARBA00004651"/>
    </source>
</evidence>
<dbReference type="PANTHER" id="PTHR23501:SF1">
    <property type="entry name" value="TRANSPORT PROTEIN HSRA-RELATED"/>
    <property type="match status" value="1"/>
</dbReference>
<dbReference type="InterPro" id="IPR011701">
    <property type="entry name" value="MFS"/>
</dbReference>
<evidence type="ECO:0000313" key="9">
    <source>
        <dbReference type="EMBL" id="KRO16309.1"/>
    </source>
</evidence>
<feature type="transmembrane region" description="Helical" evidence="7">
    <location>
        <begin position="53"/>
        <end position="72"/>
    </location>
</feature>
<proteinExistence type="predicted"/>
<dbReference type="Proteomes" id="UP000050969">
    <property type="component" value="Unassembled WGS sequence"/>
</dbReference>
<dbReference type="AlphaFoldDB" id="A0A0R2MRS8"/>
<keyword evidence="5 7" id="KW-1133">Transmembrane helix</keyword>
<feature type="transmembrane region" description="Helical" evidence="7">
    <location>
        <begin position="172"/>
        <end position="192"/>
    </location>
</feature>
<evidence type="ECO:0000256" key="7">
    <source>
        <dbReference type="SAM" id="Phobius"/>
    </source>
</evidence>
<organism evidence="9 10">
    <name type="scientific">Lacticaseibacillus saniviri JCM 17471 = DSM 24301</name>
    <dbReference type="NCBI Taxonomy" id="1293598"/>
    <lineage>
        <taxon>Bacteria</taxon>
        <taxon>Bacillati</taxon>
        <taxon>Bacillota</taxon>
        <taxon>Bacilli</taxon>
        <taxon>Lactobacillales</taxon>
        <taxon>Lactobacillaceae</taxon>
        <taxon>Lacticaseibacillus</taxon>
    </lineage>
</organism>
<evidence type="ECO:0000256" key="4">
    <source>
        <dbReference type="ARBA" id="ARBA00022692"/>
    </source>
</evidence>
<dbReference type="Gene3D" id="1.20.1250.20">
    <property type="entry name" value="MFS general substrate transporter like domains"/>
    <property type="match status" value="1"/>
</dbReference>
<evidence type="ECO:0000256" key="5">
    <source>
        <dbReference type="ARBA" id="ARBA00022989"/>
    </source>
</evidence>
<evidence type="ECO:0000256" key="6">
    <source>
        <dbReference type="ARBA" id="ARBA00023136"/>
    </source>
</evidence>
<evidence type="ECO:0000256" key="2">
    <source>
        <dbReference type="ARBA" id="ARBA00022448"/>
    </source>
</evidence>
<dbReference type="PROSITE" id="PS50850">
    <property type="entry name" value="MFS"/>
    <property type="match status" value="1"/>
</dbReference>
<comment type="caution">
    <text evidence="9">The sequence shown here is derived from an EMBL/GenBank/DDBJ whole genome shotgun (WGS) entry which is preliminary data.</text>
</comment>
<dbReference type="PATRIC" id="fig|1293598.4.peg.1741"/>
<evidence type="ECO:0000313" key="10">
    <source>
        <dbReference type="Proteomes" id="UP000050969"/>
    </source>
</evidence>
<feature type="transmembrane region" description="Helical" evidence="7">
    <location>
        <begin position="340"/>
        <end position="358"/>
    </location>
</feature>
<feature type="transmembrane region" description="Helical" evidence="7">
    <location>
        <begin position="364"/>
        <end position="386"/>
    </location>
</feature>
<gene>
    <name evidence="9" type="ORF">IV56_GL001670</name>
</gene>
<dbReference type="Pfam" id="PF07690">
    <property type="entry name" value="MFS_1"/>
    <property type="match status" value="1"/>
</dbReference>